<evidence type="ECO:0000256" key="7">
    <source>
        <dbReference type="HAMAP-Rule" id="MF_00150"/>
    </source>
</evidence>
<protein>
    <recommendedName>
        <fullName evidence="7">N-acetyl-gamma-glutamyl-phosphate reductase</fullName>
        <shortName evidence="7">AGPR</shortName>
        <ecNumber evidence="7">1.2.1.38</ecNumber>
    </recommendedName>
    <alternativeName>
        <fullName evidence="7">N-acetyl-glutamate semialdehyde dehydrogenase</fullName>
        <shortName evidence="7">NAGSA dehydrogenase</shortName>
    </alternativeName>
</protein>
<keyword evidence="4 7" id="KW-0521">NADP</keyword>
<evidence type="ECO:0000259" key="8">
    <source>
        <dbReference type="SMART" id="SM00859"/>
    </source>
</evidence>
<dbReference type="RefSeq" id="WP_091338015.1">
    <property type="nucleotide sequence ID" value="NZ_FNRM01000001.1"/>
</dbReference>
<comment type="function">
    <text evidence="7">Catalyzes the NADPH-dependent reduction of N-acetyl-5-glutamyl phosphate to yield N-acetyl-L-glutamate 5-semialdehyde.</text>
</comment>
<dbReference type="InterPro" id="IPR050085">
    <property type="entry name" value="AGPR"/>
</dbReference>
<dbReference type="Gene3D" id="3.30.360.10">
    <property type="entry name" value="Dihydrodipicolinate Reductase, domain 2"/>
    <property type="match status" value="1"/>
</dbReference>
<dbReference type="GO" id="GO:0005737">
    <property type="term" value="C:cytoplasm"/>
    <property type="evidence" value="ECO:0007669"/>
    <property type="project" value="UniProtKB-SubCell"/>
</dbReference>
<organism evidence="9 10">
    <name type="scientific">Alkalimonas amylolytica</name>
    <dbReference type="NCBI Taxonomy" id="152573"/>
    <lineage>
        <taxon>Bacteria</taxon>
        <taxon>Pseudomonadati</taxon>
        <taxon>Pseudomonadota</taxon>
        <taxon>Gammaproteobacteria</taxon>
        <taxon>Alkalimonas</taxon>
    </lineage>
</organism>
<name>A0A1H3X9Q0_ALKAM</name>
<comment type="subcellular location">
    <subcellularLocation>
        <location evidence="7">Cytoplasm</location>
    </subcellularLocation>
</comment>
<feature type="active site" evidence="7">
    <location>
        <position position="164"/>
    </location>
</feature>
<dbReference type="FunFam" id="3.30.360.10:FF:000014">
    <property type="entry name" value="N-acetyl-gamma-glutamyl-phosphate reductase"/>
    <property type="match status" value="1"/>
</dbReference>
<dbReference type="CDD" id="cd23934">
    <property type="entry name" value="AGPR_1_C"/>
    <property type="match status" value="1"/>
</dbReference>
<dbReference type="Gene3D" id="3.40.50.720">
    <property type="entry name" value="NAD(P)-binding Rossmann-like Domain"/>
    <property type="match status" value="1"/>
</dbReference>
<evidence type="ECO:0000256" key="1">
    <source>
        <dbReference type="ARBA" id="ARBA00004862"/>
    </source>
</evidence>
<dbReference type="EMBL" id="FNRM01000001">
    <property type="protein sequence ID" value="SDZ96013.1"/>
    <property type="molecule type" value="Genomic_DNA"/>
</dbReference>
<accession>A0A1H3X9Q0</accession>
<keyword evidence="10" id="KW-1185">Reference proteome</keyword>
<comment type="similarity">
    <text evidence="7">Belongs to the NAGSA dehydrogenase family. Type 1 subfamily.</text>
</comment>
<evidence type="ECO:0000256" key="2">
    <source>
        <dbReference type="ARBA" id="ARBA00022571"/>
    </source>
</evidence>
<feature type="domain" description="Semialdehyde dehydrogenase NAD-binding" evidence="8">
    <location>
        <begin position="13"/>
        <end position="156"/>
    </location>
</feature>
<dbReference type="EC" id="1.2.1.38" evidence="7"/>
<evidence type="ECO:0000256" key="4">
    <source>
        <dbReference type="ARBA" id="ARBA00022857"/>
    </source>
</evidence>
<evidence type="ECO:0000256" key="3">
    <source>
        <dbReference type="ARBA" id="ARBA00022605"/>
    </source>
</evidence>
<keyword evidence="2 7" id="KW-0055">Arginine biosynthesis</keyword>
<gene>
    <name evidence="7" type="primary">argC</name>
    <name evidence="9" type="ORF">SAMN04488051_101158</name>
</gene>
<evidence type="ECO:0000256" key="6">
    <source>
        <dbReference type="ARBA" id="ARBA00050557"/>
    </source>
</evidence>
<dbReference type="PANTHER" id="PTHR32338:SF10">
    <property type="entry name" value="N-ACETYL-GAMMA-GLUTAMYL-PHOSPHATE REDUCTASE, CHLOROPLASTIC-RELATED"/>
    <property type="match status" value="1"/>
</dbReference>
<reference evidence="9 10" key="1">
    <citation type="submission" date="2016-10" db="EMBL/GenBank/DDBJ databases">
        <authorList>
            <person name="de Groot N.N."/>
        </authorList>
    </citation>
    <scope>NUCLEOTIDE SEQUENCE [LARGE SCALE GENOMIC DNA]</scope>
    <source>
        <strain evidence="9 10">CGMCC 1.3430</strain>
    </source>
</reference>
<dbReference type="OrthoDB" id="9801289at2"/>
<dbReference type="CDD" id="cd17895">
    <property type="entry name" value="AGPR_1_N"/>
    <property type="match status" value="1"/>
</dbReference>
<dbReference type="UniPathway" id="UPA00068">
    <property type="reaction ID" value="UER00108"/>
</dbReference>
<comment type="pathway">
    <text evidence="1 7">Amino-acid biosynthesis; L-arginine biosynthesis; N(2)-acetyl-L-ornithine from L-glutamate: step 3/4.</text>
</comment>
<dbReference type="GO" id="GO:0070401">
    <property type="term" value="F:NADP+ binding"/>
    <property type="evidence" value="ECO:0007669"/>
    <property type="project" value="InterPro"/>
</dbReference>
<dbReference type="GO" id="GO:0006526">
    <property type="term" value="P:L-arginine biosynthetic process"/>
    <property type="evidence" value="ECO:0007669"/>
    <property type="project" value="UniProtKB-UniRule"/>
</dbReference>
<dbReference type="SMART" id="SM00859">
    <property type="entry name" value="Semialdhyde_dh"/>
    <property type="match status" value="1"/>
</dbReference>
<dbReference type="NCBIfam" id="TIGR01850">
    <property type="entry name" value="argC"/>
    <property type="match status" value="1"/>
</dbReference>
<proteinExistence type="inferred from homology"/>
<dbReference type="InterPro" id="IPR000534">
    <property type="entry name" value="Semialdehyde_DH_NAD-bd"/>
</dbReference>
<dbReference type="InterPro" id="IPR058924">
    <property type="entry name" value="AGPR_dimerisation_dom"/>
</dbReference>
<dbReference type="InterPro" id="IPR000706">
    <property type="entry name" value="AGPR_type-1"/>
</dbReference>
<dbReference type="PANTHER" id="PTHR32338">
    <property type="entry name" value="N-ACETYL-GAMMA-GLUTAMYL-PHOSPHATE REDUCTASE, CHLOROPLASTIC-RELATED-RELATED"/>
    <property type="match status" value="1"/>
</dbReference>
<dbReference type="GO" id="GO:0003942">
    <property type="term" value="F:N-acetyl-gamma-glutamyl-phosphate reductase activity"/>
    <property type="evidence" value="ECO:0007669"/>
    <property type="project" value="UniProtKB-UniRule"/>
</dbReference>
<keyword evidence="5 7" id="KW-0560">Oxidoreductase</keyword>
<evidence type="ECO:0000313" key="10">
    <source>
        <dbReference type="Proteomes" id="UP000198773"/>
    </source>
</evidence>
<dbReference type="Proteomes" id="UP000198773">
    <property type="component" value="Unassembled WGS sequence"/>
</dbReference>
<dbReference type="SUPFAM" id="SSF51735">
    <property type="entry name" value="NAD(P)-binding Rossmann-fold domains"/>
    <property type="match status" value="1"/>
</dbReference>
<keyword evidence="3 7" id="KW-0028">Amino-acid biosynthesis</keyword>
<dbReference type="Pfam" id="PF22698">
    <property type="entry name" value="Semialdhyde_dhC_1"/>
    <property type="match status" value="1"/>
</dbReference>
<sequence length="349" mass="37207">MSQSQSKLLSKKRAIILGAAGYSGAELVQLISQHPAIELVAAYASAGRKPEAFASLYPRYSNQLDLQVLPWQPEAINEIAQQADIAFLALPHEASEALAPQLLAKGLVVFDLSGAFRLKNAALYPEFYGCPHQHPELLPQAPYGLAEWISASELEQSLFAVAGCYPTASALALLPLIKAGLLADGAVPVINAISGVSGAGRKASLGTSFCEVGLSAYGFFGHRHRPEIEQTLGCSVVFTPHLGNFKRGILATISVCLKAGISKAEVDAAYQQYYQHKPMVRLLPRSPNVADVAGTCFCDLHWQQHGQQLVVVSAIDNLLKGAAAQAVQLANLKFGYPETTGLLAGGYRD</sequence>
<keyword evidence="7" id="KW-0963">Cytoplasm</keyword>
<dbReference type="SUPFAM" id="SSF55347">
    <property type="entry name" value="Glyceraldehyde-3-phosphate dehydrogenase-like, C-terminal domain"/>
    <property type="match status" value="1"/>
</dbReference>
<dbReference type="Pfam" id="PF01118">
    <property type="entry name" value="Semialdhyde_dh"/>
    <property type="match status" value="1"/>
</dbReference>
<dbReference type="GO" id="GO:0051287">
    <property type="term" value="F:NAD binding"/>
    <property type="evidence" value="ECO:0007669"/>
    <property type="project" value="InterPro"/>
</dbReference>
<evidence type="ECO:0000313" key="9">
    <source>
        <dbReference type="EMBL" id="SDZ96013.1"/>
    </source>
</evidence>
<comment type="catalytic activity">
    <reaction evidence="6 7">
        <text>N-acetyl-L-glutamate 5-semialdehyde + phosphate + NADP(+) = N-acetyl-L-glutamyl 5-phosphate + NADPH + H(+)</text>
        <dbReference type="Rhea" id="RHEA:21588"/>
        <dbReference type="ChEBI" id="CHEBI:15378"/>
        <dbReference type="ChEBI" id="CHEBI:29123"/>
        <dbReference type="ChEBI" id="CHEBI:43474"/>
        <dbReference type="ChEBI" id="CHEBI:57783"/>
        <dbReference type="ChEBI" id="CHEBI:57936"/>
        <dbReference type="ChEBI" id="CHEBI:58349"/>
        <dbReference type="EC" id="1.2.1.38"/>
    </reaction>
</comment>
<dbReference type="InterPro" id="IPR036291">
    <property type="entry name" value="NAD(P)-bd_dom_sf"/>
</dbReference>
<dbReference type="AlphaFoldDB" id="A0A1H3X9Q0"/>
<dbReference type="STRING" id="152573.SAMN04488051_101158"/>
<evidence type="ECO:0000256" key="5">
    <source>
        <dbReference type="ARBA" id="ARBA00023002"/>
    </source>
</evidence>
<dbReference type="HAMAP" id="MF_00150">
    <property type="entry name" value="ArgC_type1"/>
    <property type="match status" value="1"/>
</dbReference>